<sequence>DLHVIETSALYEDYMQEEFFDQRPEYLGWSPANFPHWRVQGQLIPPWALSDEVTKVQKFLDAPTETLYAPIKKRGYDAGSALEAMDIEGIDVAIVFRTFAHMVVSIDKLPGALATAYCRAFNDWLSDYCAINSVRLKPAAIVSLHDPELAAEEARRAVSEKGHVGVVVLPMPVKGRYMNAPECDPLWKEIQCLGVPLLFHGTSGGASDDYASNRFRDNPNFRT</sequence>
<dbReference type="PANTHER" id="PTHR21240:SF28">
    <property type="entry name" value="ISO-OROTATE DECARBOXYLASE (EUROFUNG)"/>
    <property type="match status" value="1"/>
</dbReference>
<dbReference type="GO" id="GO:0016787">
    <property type="term" value="F:hydrolase activity"/>
    <property type="evidence" value="ECO:0007669"/>
    <property type="project" value="InterPro"/>
</dbReference>
<dbReference type="InterPro" id="IPR006680">
    <property type="entry name" value="Amidohydro-rel"/>
</dbReference>
<accession>A0A383DDT0</accession>
<dbReference type="GO" id="GO:0016831">
    <property type="term" value="F:carboxy-lyase activity"/>
    <property type="evidence" value="ECO:0007669"/>
    <property type="project" value="InterPro"/>
</dbReference>
<dbReference type="SUPFAM" id="SSF51556">
    <property type="entry name" value="Metallo-dependent hydrolases"/>
    <property type="match status" value="1"/>
</dbReference>
<dbReference type="GO" id="GO:0005737">
    <property type="term" value="C:cytoplasm"/>
    <property type="evidence" value="ECO:0007669"/>
    <property type="project" value="TreeGrafter"/>
</dbReference>
<dbReference type="InterPro" id="IPR032465">
    <property type="entry name" value="ACMSD"/>
</dbReference>
<dbReference type="Pfam" id="PF04909">
    <property type="entry name" value="Amidohydro_2"/>
    <property type="match status" value="1"/>
</dbReference>
<organism evidence="3">
    <name type="scientific">marine metagenome</name>
    <dbReference type="NCBI Taxonomy" id="408172"/>
    <lineage>
        <taxon>unclassified sequences</taxon>
        <taxon>metagenomes</taxon>
        <taxon>ecological metagenomes</taxon>
    </lineage>
</organism>
<feature type="domain" description="Amidohydrolase-related" evidence="2">
    <location>
        <begin position="77"/>
        <end position="206"/>
    </location>
</feature>
<evidence type="ECO:0000313" key="3">
    <source>
        <dbReference type="EMBL" id="SVE42494.1"/>
    </source>
</evidence>
<evidence type="ECO:0000256" key="1">
    <source>
        <dbReference type="ARBA" id="ARBA00023239"/>
    </source>
</evidence>
<dbReference type="EMBL" id="UINC01216381">
    <property type="protein sequence ID" value="SVE42494.1"/>
    <property type="molecule type" value="Genomic_DNA"/>
</dbReference>
<dbReference type="Gene3D" id="3.20.20.140">
    <property type="entry name" value="Metal-dependent hydrolases"/>
    <property type="match status" value="1"/>
</dbReference>
<dbReference type="GO" id="GO:0019748">
    <property type="term" value="P:secondary metabolic process"/>
    <property type="evidence" value="ECO:0007669"/>
    <property type="project" value="TreeGrafter"/>
</dbReference>
<feature type="non-terminal residue" evidence="3">
    <location>
        <position position="1"/>
    </location>
</feature>
<keyword evidence="1" id="KW-0456">Lyase</keyword>
<dbReference type="AlphaFoldDB" id="A0A383DDT0"/>
<dbReference type="PANTHER" id="PTHR21240">
    <property type="entry name" value="2-AMINO-3-CARBOXYLMUCONATE-6-SEMIALDEHYDE DECARBOXYLASE"/>
    <property type="match status" value="1"/>
</dbReference>
<reference evidence="3" key="1">
    <citation type="submission" date="2018-05" db="EMBL/GenBank/DDBJ databases">
        <authorList>
            <person name="Lanie J.A."/>
            <person name="Ng W.-L."/>
            <person name="Kazmierczak K.M."/>
            <person name="Andrzejewski T.M."/>
            <person name="Davidsen T.M."/>
            <person name="Wayne K.J."/>
            <person name="Tettelin H."/>
            <person name="Glass J.I."/>
            <person name="Rusch D."/>
            <person name="Podicherti R."/>
            <person name="Tsui H.-C.T."/>
            <person name="Winkler M.E."/>
        </authorList>
    </citation>
    <scope>NUCLEOTIDE SEQUENCE</scope>
</reference>
<name>A0A383DDT0_9ZZZZ</name>
<gene>
    <name evidence="3" type="ORF">METZ01_LOCUS495348</name>
</gene>
<evidence type="ECO:0000259" key="2">
    <source>
        <dbReference type="Pfam" id="PF04909"/>
    </source>
</evidence>
<proteinExistence type="predicted"/>
<dbReference type="InterPro" id="IPR032466">
    <property type="entry name" value="Metal_Hydrolase"/>
</dbReference>
<protein>
    <recommendedName>
        <fullName evidence="2">Amidohydrolase-related domain-containing protein</fullName>
    </recommendedName>
</protein>